<dbReference type="Proteomes" id="UP000183315">
    <property type="component" value="Unassembled WGS sequence"/>
</dbReference>
<dbReference type="Gene3D" id="1.10.287.100">
    <property type="match status" value="1"/>
</dbReference>
<evidence type="ECO:0000256" key="1">
    <source>
        <dbReference type="SAM" id="Coils"/>
    </source>
</evidence>
<accession>A0A1H6Z174</accession>
<dbReference type="InterPro" id="IPR019151">
    <property type="entry name" value="Proteasome_assmbl_chaperone_2"/>
</dbReference>
<evidence type="ECO:0000313" key="2">
    <source>
        <dbReference type="EMBL" id="SEJ47273.1"/>
    </source>
</evidence>
<keyword evidence="2" id="KW-0436">Ligase</keyword>
<dbReference type="AlphaFoldDB" id="A0A1H6Z174"/>
<dbReference type="EMBL" id="FNZI01000004">
    <property type="protein sequence ID" value="SEJ47273.1"/>
    <property type="molecule type" value="Genomic_DNA"/>
</dbReference>
<sequence>MERPLITWDPDGVKAWGEAAPEHGAALLHSLRGFIDAGRAGALVADHIMETCDPVRVATFDIDQLLDYRSRRPEMTFSVNQWTSYDEPHLALDLVRDQEGTPFLLLHGFEPDIQWERYIAAVRDLVERLGVGLTLGSHGIPMAVPHTRELTATIHGTDPDLLPDTPTMFGTVTVPASAQNLLEYRFGQWGLPAVNVAVHVPHYLAQSSYPQAAQRALEGLEDLSGLDLDPGALDEPAGRASEEIERQLAESEEVQALVEALENQYDAFYEARGQGLPLEGGLPSADEIAAEFEKFLAQERRDPPTAP</sequence>
<dbReference type="eggNOG" id="COG2047">
    <property type="taxonomic scope" value="Bacteria"/>
</dbReference>
<protein>
    <submittedName>
        <fullName evidence="2">Predicted ATP-dependent carboligase, ATP-grasp superfamily</fullName>
    </submittedName>
</protein>
<feature type="coiled-coil region" evidence="1">
    <location>
        <begin position="244"/>
        <end position="271"/>
    </location>
</feature>
<gene>
    <name evidence="2" type="ORF">SAMN05421637_1915</name>
</gene>
<name>A0A1H6Z174_9MICO</name>
<proteinExistence type="predicted"/>
<dbReference type="Pfam" id="PF09754">
    <property type="entry name" value="PAC2"/>
    <property type="match status" value="1"/>
</dbReference>
<keyword evidence="1" id="KW-0175">Coiled coil</keyword>
<dbReference type="Gene3D" id="3.40.50.10900">
    <property type="entry name" value="PAC-like subunit"/>
    <property type="match status" value="1"/>
</dbReference>
<dbReference type="SUPFAM" id="SSF159659">
    <property type="entry name" value="Cgl1923-like"/>
    <property type="match status" value="1"/>
</dbReference>
<dbReference type="PIRSF" id="PIRSF028754">
    <property type="entry name" value="UCP028754"/>
    <property type="match status" value="1"/>
</dbReference>
<reference evidence="3" key="1">
    <citation type="submission" date="2016-10" db="EMBL/GenBank/DDBJ databases">
        <authorList>
            <person name="Varghese N."/>
        </authorList>
    </citation>
    <scope>NUCLEOTIDE SEQUENCE [LARGE SCALE GENOMIC DNA]</scope>
    <source>
        <strain evidence="3">DSM 24868</strain>
    </source>
</reference>
<organism evidence="2 3">
    <name type="scientific">Demequina mangrovi</name>
    <dbReference type="NCBI Taxonomy" id="1043493"/>
    <lineage>
        <taxon>Bacteria</taxon>
        <taxon>Bacillati</taxon>
        <taxon>Actinomycetota</taxon>
        <taxon>Actinomycetes</taxon>
        <taxon>Micrococcales</taxon>
        <taxon>Demequinaceae</taxon>
        <taxon>Demequina</taxon>
    </lineage>
</organism>
<dbReference type="STRING" id="1043493.SAMN05421637_1915"/>
<dbReference type="GO" id="GO:0016874">
    <property type="term" value="F:ligase activity"/>
    <property type="evidence" value="ECO:0007669"/>
    <property type="project" value="UniProtKB-KW"/>
</dbReference>
<dbReference type="RefSeq" id="WP_052405800.1">
    <property type="nucleotide sequence ID" value="NZ_BBLU01000006.1"/>
</dbReference>
<dbReference type="InterPro" id="IPR008492">
    <property type="entry name" value="Rv2714-like"/>
</dbReference>
<keyword evidence="3" id="KW-1185">Reference proteome</keyword>
<evidence type="ECO:0000313" key="3">
    <source>
        <dbReference type="Proteomes" id="UP000183315"/>
    </source>
</evidence>
<dbReference type="InterPro" id="IPR038389">
    <property type="entry name" value="PSMG2_sf"/>
</dbReference>